<dbReference type="RefSeq" id="WP_136335330.1">
    <property type="nucleotide sequence ID" value="NZ_QXMP01000002.1"/>
</dbReference>
<dbReference type="SUPFAM" id="SSF53137">
    <property type="entry name" value="Translational machinery components"/>
    <property type="match status" value="1"/>
</dbReference>
<dbReference type="InterPro" id="IPR042226">
    <property type="entry name" value="eFR1_2_sf"/>
</dbReference>
<evidence type="ECO:0000313" key="1">
    <source>
        <dbReference type="EMBL" id="THD69839.1"/>
    </source>
</evidence>
<protein>
    <recommendedName>
        <fullName evidence="3">Host attachment protein</fullName>
    </recommendedName>
</protein>
<dbReference type="AlphaFoldDB" id="A0A4S3M547"/>
<reference evidence="1 2" key="1">
    <citation type="submission" date="2019-04" db="EMBL/GenBank/DDBJ databases">
        <title>Draft genome sequence of Robertkochia marina CC-AMO-30D.</title>
        <authorList>
            <person name="Hameed A."/>
            <person name="Lin S.-Y."/>
            <person name="Shahina M."/>
            <person name="Lai W.-A."/>
            <person name="Young C.-C."/>
        </authorList>
    </citation>
    <scope>NUCLEOTIDE SEQUENCE [LARGE SCALE GENOMIC DNA]</scope>
    <source>
        <strain evidence="1 2">CC-AMO-30D</strain>
    </source>
</reference>
<evidence type="ECO:0000313" key="2">
    <source>
        <dbReference type="Proteomes" id="UP000305939"/>
    </source>
</evidence>
<name>A0A4S3M547_9FLAO</name>
<dbReference type="EMBL" id="SSMC01000001">
    <property type="protein sequence ID" value="THD69839.1"/>
    <property type="molecule type" value="Genomic_DNA"/>
</dbReference>
<sequence>MKNVGVWMDKEKAMIVTVNGTETDMTILESEVEDFRAVGGSRSKTKWGPQDVVQDSKYTEREKHQMKRYFEELSKALAEADLLVLYGPADTNRKFKHFLEDHHKNMAEKVKAVEKADSMTENQVKALIRDYFNNG</sequence>
<comment type="caution">
    <text evidence="1">The sequence shown here is derived from an EMBL/GenBank/DDBJ whole genome shotgun (WGS) entry which is preliminary data.</text>
</comment>
<organism evidence="1 2">
    <name type="scientific">Robertkochia marina</name>
    <dbReference type="NCBI Taxonomy" id="1227945"/>
    <lineage>
        <taxon>Bacteria</taxon>
        <taxon>Pseudomonadati</taxon>
        <taxon>Bacteroidota</taxon>
        <taxon>Flavobacteriia</taxon>
        <taxon>Flavobacteriales</taxon>
        <taxon>Flavobacteriaceae</taxon>
        <taxon>Robertkochia</taxon>
    </lineage>
</organism>
<accession>A0A4S3M547</accession>
<dbReference type="OrthoDB" id="594984at2"/>
<dbReference type="Proteomes" id="UP000305939">
    <property type="component" value="Unassembled WGS sequence"/>
</dbReference>
<dbReference type="Gene3D" id="3.30.420.60">
    <property type="entry name" value="eRF1 domain 2"/>
    <property type="match status" value="1"/>
</dbReference>
<keyword evidence="2" id="KW-1185">Reference proteome</keyword>
<proteinExistence type="predicted"/>
<gene>
    <name evidence="1" type="ORF">E7Z59_05800</name>
</gene>
<evidence type="ECO:0008006" key="3">
    <source>
        <dbReference type="Google" id="ProtNLM"/>
    </source>
</evidence>